<gene>
    <name evidence="1" type="ORF">AF333_28995</name>
    <name evidence="2" type="ORF">SAMN04487909_12830</name>
</gene>
<evidence type="ECO:0000313" key="2">
    <source>
        <dbReference type="EMBL" id="SDJ77138.1"/>
    </source>
</evidence>
<dbReference type="PATRIC" id="fig|47500.8.peg.5173"/>
<evidence type="ECO:0000313" key="4">
    <source>
        <dbReference type="Proteomes" id="UP000182836"/>
    </source>
</evidence>
<dbReference type="EMBL" id="LGUG01000012">
    <property type="protein sequence ID" value="KON90518.1"/>
    <property type="molecule type" value="Genomic_DNA"/>
</dbReference>
<proteinExistence type="predicted"/>
<dbReference type="STRING" id="47500.AF333_28995"/>
<dbReference type="OrthoDB" id="2871348at2"/>
<accession>A0A0D1Y757</accession>
<name>A0A0D1Y757_ANEMI</name>
<sequence>MKDFLKDLDSFVKQINRVADGELKRDMAVWLEATGFQFLEEIQREIIRLEVVDTRRLLTSFTKGDSGNVWQITKGGLSLEIGTNVDYARFVEEGHAQSRRWLPGRWEGGSFVYDKDAKTGMMLKAKWIEGRHYFDNALSIFEEIFGKSLERNLDHWIERLVGGRM</sequence>
<dbReference type="Proteomes" id="UP000182836">
    <property type="component" value="Unassembled WGS sequence"/>
</dbReference>
<reference evidence="1 3" key="1">
    <citation type="submission" date="2015-07" db="EMBL/GenBank/DDBJ databases">
        <title>Fjat-14205 dsm 2895.</title>
        <authorList>
            <person name="Liu B."/>
            <person name="Wang J."/>
            <person name="Zhu Y."/>
            <person name="Liu G."/>
            <person name="Chen Q."/>
            <person name="Chen Z."/>
            <person name="Lan J."/>
            <person name="Che J."/>
            <person name="Ge C."/>
            <person name="Shi H."/>
            <person name="Pan Z."/>
            <person name="Liu X."/>
        </authorList>
    </citation>
    <scope>NUCLEOTIDE SEQUENCE [LARGE SCALE GENOMIC DNA]</scope>
    <source>
        <strain evidence="1 3">DSM 2895</strain>
    </source>
</reference>
<dbReference type="InterPro" id="IPR010064">
    <property type="entry name" value="HK97-gp10_tail"/>
</dbReference>
<evidence type="ECO:0000313" key="1">
    <source>
        <dbReference type="EMBL" id="KON90518.1"/>
    </source>
</evidence>
<protein>
    <submittedName>
        <fullName evidence="2">Bacteriophage HK97-gp10, putative tail-component</fullName>
    </submittedName>
    <submittedName>
        <fullName evidence="1">Phage portal protein</fullName>
    </submittedName>
</protein>
<reference evidence="2 4" key="2">
    <citation type="submission" date="2016-10" db="EMBL/GenBank/DDBJ databases">
        <authorList>
            <person name="de Groot N.N."/>
        </authorList>
    </citation>
    <scope>NUCLEOTIDE SEQUENCE [LARGE SCALE GENOMIC DNA]</scope>
    <source>
        <strain evidence="2 4">DSM 2895</strain>
    </source>
</reference>
<keyword evidence="3" id="KW-1185">Reference proteome</keyword>
<organism evidence="1 3">
    <name type="scientific">Aneurinibacillus migulanus</name>
    <name type="common">Bacillus migulanus</name>
    <dbReference type="NCBI Taxonomy" id="47500"/>
    <lineage>
        <taxon>Bacteria</taxon>
        <taxon>Bacillati</taxon>
        <taxon>Bacillota</taxon>
        <taxon>Bacilli</taxon>
        <taxon>Bacillales</taxon>
        <taxon>Paenibacillaceae</taxon>
        <taxon>Aneurinibacillus group</taxon>
        <taxon>Aneurinibacillus</taxon>
    </lineage>
</organism>
<dbReference type="Pfam" id="PF04883">
    <property type="entry name" value="HK97-gp10_like"/>
    <property type="match status" value="1"/>
</dbReference>
<dbReference type="RefSeq" id="WP_043063233.1">
    <property type="nucleotide sequence ID" value="NZ_BJOA01000092.1"/>
</dbReference>
<dbReference type="AlphaFoldDB" id="A0A0D1Y757"/>
<dbReference type="EMBL" id="FNED01000028">
    <property type="protein sequence ID" value="SDJ77138.1"/>
    <property type="molecule type" value="Genomic_DNA"/>
</dbReference>
<evidence type="ECO:0000313" key="3">
    <source>
        <dbReference type="Proteomes" id="UP000037269"/>
    </source>
</evidence>
<dbReference type="Proteomes" id="UP000037269">
    <property type="component" value="Unassembled WGS sequence"/>
</dbReference>
<dbReference type="GeneID" id="42309171"/>